<accession>A0ABS5VW88</accession>
<reference evidence="1 2" key="1">
    <citation type="submission" date="2021-05" db="EMBL/GenBank/DDBJ databases">
        <title>A Polyphasic approach of four new species of the genus Ohtaekwangia: Ohtaekwangia histidinii sp. nov., Ohtaekwangia cretensis sp. nov., Ohtaekwangia indiensis sp. nov., Ohtaekwangia reichenbachii sp. nov. from diverse environment.</title>
        <authorList>
            <person name="Octaviana S."/>
        </authorList>
    </citation>
    <scope>NUCLEOTIDE SEQUENCE [LARGE SCALE GENOMIC DNA]</scope>
    <source>
        <strain evidence="1 2">PWU20</strain>
    </source>
</reference>
<keyword evidence="2" id="KW-1185">Reference proteome</keyword>
<evidence type="ECO:0000313" key="2">
    <source>
        <dbReference type="Proteomes" id="UP000772618"/>
    </source>
</evidence>
<dbReference type="RefSeq" id="WP_254155736.1">
    <property type="nucleotide sequence ID" value="NZ_JAHESD010000064.1"/>
</dbReference>
<dbReference type="EMBL" id="JAHESD010000064">
    <property type="protein sequence ID" value="MBT1705702.1"/>
    <property type="molecule type" value="Genomic_DNA"/>
</dbReference>
<organism evidence="1 2">
    <name type="scientific">Chryseosolibacter indicus</name>
    <dbReference type="NCBI Taxonomy" id="2782351"/>
    <lineage>
        <taxon>Bacteria</taxon>
        <taxon>Pseudomonadati</taxon>
        <taxon>Bacteroidota</taxon>
        <taxon>Cytophagia</taxon>
        <taxon>Cytophagales</taxon>
        <taxon>Chryseotaleaceae</taxon>
        <taxon>Chryseosolibacter</taxon>
    </lineage>
</organism>
<comment type="caution">
    <text evidence="1">The sequence shown here is derived from an EMBL/GenBank/DDBJ whole genome shotgun (WGS) entry which is preliminary data.</text>
</comment>
<evidence type="ECO:0000313" key="1">
    <source>
        <dbReference type="EMBL" id="MBT1705702.1"/>
    </source>
</evidence>
<sequence>MNLYQLNDKETDHAFLSNIAVKCTAVLNERELIKLQNDKKLVVQLSNRAKYMGKIIDSSFEIKNGIASGYLTIIRF</sequence>
<proteinExistence type="predicted"/>
<protein>
    <submittedName>
        <fullName evidence="1">Uncharacterized protein</fullName>
    </submittedName>
</protein>
<gene>
    <name evidence="1" type="ORF">KK060_20595</name>
</gene>
<dbReference type="Proteomes" id="UP000772618">
    <property type="component" value="Unassembled WGS sequence"/>
</dbReference>
<name>A0ABS5VW88_9BACT</name>